<organism evidence="7 8">
    <name type="scientific">Coprococcus eutactus</name>
    <dbReference type="NCBI Taxonomy" id="33043"/>
    <lineage>
        <taxon>Bacteria</taxon>
        <taxon>Bacillati</taxon>
        <taxon>Bacillota</taxon>
        <taxon>Clostridia</taxon>
        <taxon>Lachnospirales</taxon>
        <taxon>Lachnospiraceae</taxon>
        <taxon>Coprococcus</taxon>
    </lineage>
</organism>
<comment type="caution">
    <text evidence="7">The sequence shown here is derived from an EMBL/GenBank/DDBJ whole genome shotgun (WGS) entry which is preliminary data.</text>
</comment>
<keyword evidence="4" id="KW-0067">ATP-binding</keyword>
<evidence type="ECO:0000256" key="3">
    <source>
        <dbReference type="ARBA" id="ARBA00022777"/>
    </source>
</evidence>
<dbReference type="CDD" id="cd07995">
    <property type="entry name" value="TPK"/>
    <property type="match status" value="1"/>
</dbReference>
<evidence type="ECO:0000256" key="5">
    <source>
        <dbReference type="NCBIfam" id="TIGR01378"/>
    </source>
</evidence>
<dbReference type="GO" id="GO:0004788">
    <property type="term" value="F:thiamine diphosphokinase activity"/>
    <property type="evidence" value="ECO:0007669"/>
    <property type="project" value="UniProtKB-UniRule"/>
</dbReference>
<keyword evidence="3 7" id="KW-0418">Kinase</keyword>
<accession>A0A3R5YU73</accession>
<dbReference type="SMART" id="SM00983">
    <property type="entry name" value="TPK_B1_binding"/>
    <property type="match status" value="1"/>
</dbReference>
<feature type="domain" description="Thiamin pyrophosphokinase thiamin-binding" evidence="6">
    <location>
        <begin position="156"/>
        <end position="222"/>
    </location>
</feature>
<dbReference type="PANTHER" id="PTHR41299">
    <property type="entry name" value="THIAMINE PYROPHOSPHOKINASE"/>
    <property type="match status" value="1"/>
</dbReference>
<dbReference type="RefSeq" id="WP_004853115.1">
    <property type="nucleotide sequence ID" value="NZ_CABIWG010000001.1"/>
</dbReference>
<proteinExistence type="predicted"/>
<dbReference type="InterPro" id="IPR053149">
    <property type="entry name" value="TPK"/>
</dbReference>
<evidence type="ECO:0000313" key="7">
    <source>
        <dbReference type="EMBL" id="RGS42940.1"/>
    </source>
</evidence>
<sequence length="228" mass="24995">MNSYIIITGGRVDLQSLKGIMDRHMGDYSEDHMDDSTVIAVDKGLEVCNKIGIVPDVIVGDFDSASSVVVGVYRKMADKKGSIKFIDLDTHKDFTDTHVALIYAMDNGATDIYIAGATGTRMDHTMANIGLLKECADRRVNAYIEDDHNVITMIAGSATVDRIEGFDYVSLIPYGGPVADVTLKGFEYNVEDFTFDIGDSRGVSNTISADSARIEFEDGYMIVIYSRD</sequence>
<evidence type="ECO:0000256" key="4">
    <source>
        <dbReference type="ARBA" id="ARBA00022840"/>
    </source>
</evidence>
<dbReference type="GO" id="GO:0030975">
    <property type="term" value="F:thiamine binding"/>
    <property type="evidence" value="ECO:0007669"/>
    <property type="project" value="InterPro"/>
</dbReference>
<evidence type="ECO:0000313" key="8">
    <source>
        <dbReference type="Proteomes" id="UP000283295"/>
    </source>
</evidence>
<dbReference type="NCBIfam" id="TIGR01378">
    <property type="entry name" value="thi_PPkinase"/>
    <property type="match status" value="1"/>
</dbReference>
<dbReference type="InterPro" id="IPR036759">
    <property type="entry name" value="TPK_catalytic_sf"/>
</dbReference>
<evidence type="ECO:0000259" key="6">
    <source>
        <dbReference type="SMART" id="SM00983"/>
    </source>
</evidence>
<dbReference type="GO" id="GO:0006772">
    <property type="term" value="P:thiamine metabolic process"/>
    <property type="evidence" value="ECO:0007669"/>
    <property type="project" value="UniProtKB-UniRule"/>
</dbReference>
<dbReference type="GO" id="GO:0005524">
    <property type="term" value="F:ATP binding"/>
    <property type="evidence" value="ECO:0007669"/>
    <property type="project" value="UniProtKB-KW"/>
</dbReference>
<dbReference type="InterPro" id="IPR007373">
    <property type="entry name" value="Thiamin_PyroPKinase_B1-bd"/>
</dbReference>
<dbReference type="GeneID" id="92831994"/>
<keyword evidence="1 7" id="KW-0808">Transferase</keyword>
<dbReference type="EMBL" id="QRVK01000013">
    <property type="protein sequence ID" value="RGS42940.1"/>
    <property type="molecule type" value="Genomic_DNA"/>
</dbReference>
<dbReference type="OrthoDB" id="9804377at2"/>
<dbReference type="SUPFAM" id="SSF63999">
    <property type="entry name" value="Thiamin pyrophosphokinase, catalytic domain"/>
    <property type="match status" value="1"/>
</dbReference>
<reference evidence="7 8" key="1">
    <citation type="submission" date="2018-08" db="EMBL/GenBank/DDBJ databases">
        <title>A genome reference for cultivated species of the human gut microbiota.</title>
        <authorList>
            <person name="Zou Y."/>
            <person name="Xue W."/>
            <person name="Luo G."/>
        </authorList>
    </citation>
    <scope>NUCLEOTIDE SEQUENCE [LARGE SCALE GENOMIC DNA]</scope>
    <source>
        <strain evidence="7 8">AF22-21</strain>
    </source>
</reference>
<dbReference type="EC" id="2.7.6.2" evidence="5"/>
<dbReference type="SUPFAM" id="SSF63862">
    <property type="entry name" value="Thiamin pyrophosphokinase, substrate-binding domain"/>
    <property type="match status" value="1"/>
</dbReference>
<evidence type="ECO:0000256" key="1">
    <source>
        <dbReference type="ARBA" id="ARBA00022679"/>
    </source>
</evidence>
<name>A0A3R5YU73_9FIRM</name>
<keyword evidence="2" id="KW-0547">Nucleotide-binding</keyword>
<dbReference type="AlphaFoldDB" id="A0A3R5YU73"/>
<gene>
    <name evidence="7" type="ORF">DWX94_06795</name>
</gene>
<dbReference type="Gene3D" id="3.40.50.10240">
    <property type="entry name" value="Thiamin pyrophosphokinase, catalytic domain"/>
    <property type="match status" value="1"/>
</dbReference>
<dbReference type="GO" id="GO:0009229">
    <property type="term" value="P:thiamine diphosphate biosynthetic process"/>
    <property type="evidence" value="ECO:0007669"/>
    <property type="project" value="InterPro"/>
</dbReference>
<dbReference type="Pfam" id="PF04265">
    <property type="entry name" value="TPK_B1_binding"/>
    <property type="match status" value="1"/>
</dbReference>
<dbReference type="InterPro" id="IPR007371">
    <property type="entry name" value="TPK_catalytic"/>
</dbReference>
<evidence type="ECO:0000256" key="2">
    <source>
        <dbReference type="ARBA" id="ARBA00022741"/>
    </source>
</evidence>
<dbReference type="GO" id="GO:0016301">
    <property type="term" value="F:kinase activity"/>
    <property type="evidence" value="ECO:0007669"/>
    <property type="project" value="UniProtKB-KW"/>
</dbReference>
<dbReference type="Proteomes" id="UP000283295">
    <property type="component" value="Unassembled WGS sequence"/>
</dbReference>
<dbReference type="Pfam" id="PF04263">
    <property type="entry name" value="TPK_catalytic"/>
    <property type="match status" value="1"/>
</dbReference>
<dbReference type="InterPro" id="IPR036371">
    <property type="entry name" value="TPK_B1-bd_sf"/>
</dbReference>
<protein>
    <recommendedName>
        <fullName evidence="5">Thiamine diphosphokinase</fullName>
        <ecNumber evidence="5">2.7.6.2</ecNumber>
    </recommendedName>
</protein>
<dbReference type="PANTHER" id="PTHR41299:SF1">
    <property type="entry name" value="THIAMINE PYROPHOSPHOKINASE"/>
    <property type="match status" value="1"/>
</dbReference>
<dbReference type="InterPro" id="IPR006282">
    <property type="entry name" value="Thi_PPkinase"/>
</dbReference>